<evidence type="ECO:0000256" key="1">
    <source>
        <dbReference type="ARBA" id="ARBA00004123"/>
    </source>
</evidence>
<name>A0A1D8NFP3_YARLL</name>
<evidence type="ECO:0000259" key="8">
    <source>
        <dbReference type="Pfam" id="PF24882"/>
    </source>
</evidence>
<evidence type="ECO:0000256" key="4">
    <source>
        <dbReference type="ARBA" id="ARBA00023242"/>
    </source>
</evidence>
<sequence>MSRRKAPVSYSGLDTSDVSDEDFEVEDEVSTPKRRKTTSPRKQTPRRTASPRKAPGTPSPVKRSLHDKSARKKANRTLLDQSLGLVSEDEDEIELAERIIGESRAPILDSSNDFHTDERSLANVGALIAAEDRVLFLDSSEGYFDQHKTRGRGNANTMAKAPAIDHSVFFKYTNQANELFHADQKKMLRHAYRGMFSQWIFELSEGFSLLFYGLGSKRELLTDFVCEKVDSEIPILVINGYNASVQFKSVLNSVVDVLYENHEDIFAKKGFVVRNKLPKDVDLLVKLVVDTMRDIEAGSKPSLVVLCHNVDGESLRIDKASTHLSQLMSISQIWFVASVDHIMAPLMWDSAKLASYNFVWHDVTTFAPYTVETSFDDPLLLGKKAEAQGAKGVKYVLESVTPNHRSLYKNLIYCQLEEFHNVADKRKLPEAEVGALTGSTSISVDYDKVLTECLNELTVSNKKDFQEKLKEFMDHKMVVAFDDKMGMKKLYIPFSKDVVQQILEGYLDA</sequence>
<dbReference type="KEGG" id="yli:2910691"/>
<dbReference type="InterPro" id="IPR007220">
    <property type="entry name" value="ORC2"/>
</dbReference>
<dbReference type="InterPro" id="IPR056773">
    <property type="entry name" value="WHD_ORC2"/>
</dbReference>
<dbReference type="EMBL" id="CP017556">
    <property type="protein sequence ID" value="AOW04455.1"/>
    <property type="molecule type" value="Genomic_DNA"/>
</dbReference>
<feature type="domain" description="Origin recognition complex subunit 2 winged-helix" evidence="8">
    <location>
        <begin position="438"/>
        <end position="497"/>
    </location>
</feature>
<dbReference type="VEuPathDB" id="FungiDB:YALI1_D28221g"/>
<dbReference type="GeneID" id="2910691"/>
<dbReference type="Pfam" id="PF24882">
    <property type="entry name" value="WHD_ORC2"/>
    <property type="match status" value="1"/>
</dbReference>
<organism evidence="9 10">
    <name type="scientific">Yarrowia lipolytica</name>
    <name type="common">Candida lipolytica</name>
    <dbReference type="NCBI Taxonomy" id="4952"/>
    <lineage>
        <taxon>Eukaryota</taxon>
        <taxon>Fungi</taxon>
        <taxon>Dikarya</taxon>
        <taxon>Ascomycota</taxon>
        <taxon>Saccharomycotina</taxon>
        <taxon>Dipodascomycetes</taxon>
        <taxon>Dipodascales</taxon>
        <taxon>Dipodascales incertae sedis</taxon>
        <taxon>Yarrowia</taxon>
    </lineage>
</organism>
<comment type="subcellular location">
    <subcellularLocation>
        <location evidence="1 5">Nucleus</location>
    </subcellularLocation>
</comment>
<proteinExistence type="inferred from homology"/>
<keyword evidence="4 5" id="KW-0539">Nucleus</keyword>
<dbReference type="GO" id="GO:0003688">
    <property type="term" value="F:DNA replication origin binding"/>
    <property type="evidence" value="ECO:0007669"/>
    <property type="project" value="UniProtKB-UniRule"/>
</dbReference>
<gene>
    <name evidence="9" type="ORF">YALI1_D28221g</name>
</gene>
<feature type="region of interest" description="Disordered" evidence="6">
    <location>
        <begin position="1"/>
        <end position="76"/>
    </location>
</feature>
<evidence type="ECO:0000256" key="3">
    <source>
        <dbReference type="ARBA" id="ARBA00022705"/>
    </source>
</evidence>
<dbReference type="PANTHER" id="PTHR14052">
    <property type="entry name" value="ORIGIN RECOGNITION COMPLEX SUBUNIT 2"/>
    <property type="match status" value="1"/>
</dbReference>
<protein>
    <recommendedName>
        <fullName evidence="5">Origin recognition complex subunit 2</fullName>
    </recommendedName>
</protein>
<feature type="compositionally biased region" description="Acidic residues" evidence="6">
    <location>
        <begin position="17"/>
        <end position="29"/>
    </location>
</feature>
<dbReference type="AlphaFoldDB" id="A0A1D8NFP3"/>
<dbReference type="InterPro" id="IPR056772">
    <property type="entry name" value="RecA-like_ORC2"/>
</dbReference>
<reference evidence="9 10" key="1">
    <citation type="journal article" date="2016" name="PLoS ONE">
        <title>Sequence Assembly of Yarrowia lipolytica Strain W29/CLIB89 Shows Transposable Element Diversity.</title>
        <authorList>
            <person name="Magnan C."/>
            <person name="Yu J."/>
            <person name="Chang I."/>
            <person name="Jahn E."/>
            <person name="Kanomata Y."/>
            <person name="Wu J."/>
            <person name="Zeller M."/>
            <person name="Oakes M."/>
            <person name="Baldi P."/>
            <person name="Sandmeyer S."/>
        </authorList>
    </citation>
    <scope>NUCLEOTIDE SEQUENCE [LARGE SCALE GENOMIC DNA]</scope>
    <source>
        <strain evidence="10">CLIB89(W29)</strain>
    </source>
</reference>
<dbReference type="OMA" id="YDFELAY"/>
<dbReference type="Pfam" id="PF04084">
    <property type="entry name" value="RecA-like_ORC2"/>
    <property type="match status" value="1"/>
</dbReference>
<dbReference type="GO" id="GO:0005664">
    <property type="term" value="C:nuclear origin of replication recognition complex"/>
    <property type="evidence" value="ECO:0007669"/>
    <property type="project" value="UniProtKB-UniRule"/>
</dbReference>
<evidence type="ECO:0000256" key="2">
    <source>
        <dbReference type="ARBA" id="ARBA00007421"/>
    </source>
</evidence>
<evidence type="ECO:0000313" key="10">
    <source>
        <dbReference type="Proteomes" id="UP000182444"/>
    </source>
</evidence>
<feature type="domain" description="Origin recognition complex subunit 2 RecA-like" evidence="7">
    <location>
        <begin position="185"/>
        <end position="363"/>
    </location>
</feature>
<evidence type="ECO:0000256" key="6">
    <source>
        <dbReference type="SAM" id="MobiDB-lite"/>
    </source>
</evidence>
<dbReference type="Proteomes" id="UP000182444">
    <property type="component" value="Chromosome 1D"/>
</dbReference>
<keyword evidence="3 5" id="KW-0235">DNA replication</keyword>
<evidence type="ECO:0000313" key="9">
    <source>
        <dbReference type="EMBL" id="AOW04455.1"/>
    </source>
</evidence>
<evidence type="ECO:0000259" key="7">
    <source>
        <dbReference type="Pfam" id="PF04084"/>
    </source>
</evidence>
<comment type="similarity">
    <text evidence="2 5">Belongs to the ORC2 family.</text>
</comment>
<comment type="function">
    <text evidence="5">Component of the origin recognition complex (ORC) that binds origins of replication. DNA-binding is ATP-dependent. ORC is required to assemble the pre-replication complex necessary to initiate DNA replication.</text>
</comment>
<dbReference type="eggNOG" id="KOG2928">
    <property type="taxonomic scope" value="Eukaryota"/>
</dbReference>
<accession>A0A1D8NFP3</accession>
<evidence type="ECO:0000256" key="5">
    <source>
        <dbReference type="RuleBase" id="RU368084"/>
    </source>
</evidence>
<dbReference type="RefSeq" id="XP_503147.3">
    <property type="nucleotide sequence ID" value="XM_503147.3"/>
</dbReference>
<dbReference type="VEuPathDB" id="FungiDB:YALI0_D22330g"/>
<comment type="subunit">
    <text evidence="5">Component of the origin recognition complex (ORC).</text>
</comment>
<feature type="compositionally biased region" description="Basic residues" evidence="6">
    <location>
        <begin position="32"/>
        <end position="45"/>
    </location>
</feature>
<dbReference type="PANTHER" id="PTHR14052:SF0">
    <property type="entry name" value="ORIGIN RECOGNITION COMPLEX SUBUNIT 2"/>
    <property type="match status" value="1"/>
</dbReference>
<feature type="compositionally biased region" description="Basic residues" evidence="6">
    <location>
        <begin position="63"/>
        <end position="75"/>
    </location>
</feature>
<dbReference type="GO" id="GO:0006260">
    <property type="term" value="P:DNA replication"/>
    <property type="evidence" value="ECO:0007669"/>
    <property type="project" value="UniProtKB-UniRule"/>
</dbReference>